<evidence type="ECO:0000256" key="3">
    <source>
        <dbReference type="ARBA" id="ARBA00023125"/>
    </source>
</evidence>
<dbReference type="AlphaFoldDB" id="A0A017HD59"/>
<dbReference type="eggNOG" id="COG0583">
    <property type="taxonomic scope" value="Bacteria"/>
</dbReference>
<dbReference type="Gene3D" id="3.40.190.290">
    <property type="match status" value="1"/>
</dbReference>
<evidence type="ECO:0000256" key="1">
    <source>
        <dbReference type="ARBA" id="ARBA00009437"/>
    </source>
</evidence>
<keyword evidence="2" id="KW-0805">Transcription regulation</keyword>
<dbReference type="GO" id="GO:0003677">
    <property type="term" value="F:DNA binding"/>
    <property type="evidence" value="ECO:0007669"/>
    <property type="project" value="UniProtKB-KW"/>
</dbReference>
<sequence>MARARCLPAAPARHRGARMIDRLEMFIALAKARHFGRAAEAVGVTQPTLSAAIRQLEDSLGVMLVRRGSRFQGLTPEGERVLGWARRISGDVRGMKDELRAAREGLSGMLRLAVVPTALGAIAPLCQRFAAAHPKMRFSVRSATTAQLLAMIEDHEADAGIGYLDNEPLGRVVTVPLYTERYVAVMRADAPLATHERLRWADLSGAELCLLTPDMQNRRIVAGHLAAAGVEVRPVLETNSTVALISHVLATGWITILPERGAAIFLDGQPLLARPLTAPDAAHEIGLIAPWREPHTPLLDALLSEARRFARDR</sequence>
<dbReference type="Proteomes" id="UP000025047">
    <property type="component" value="Unassembled WGS sequence"/>
</dbReference>
<dbReference type="InterPro" id="IPR036390">
    <property type="entry name" value="WH_DNA-bd_sf"/>
</dbReference>
<feature type="domain" description="HTH lysR-type" evidence="5">
    <location>
        <begin position="20"/>
        <end position="75"/>
    </location>
</feature>
<dbReference type="FunFam" id="1.10.10.10:FF:000001">
    <property type="entry name" value="LysR family transcriptional regulator"/>
    <property type="match status" value="1"/>
</dbReference>
<dbReference type="PRINTS" id="PR00039">
    <property type="entry name" value="HTHLYSR"/>
</dbReference>
<keyword evidence="4" id="KW-0804">Transcription</keyword>
<proteinExistence type="inferred from homology"/>
<evidence type="ECO:0000256" key="2">
    <source>
        <dbReference type="ARBA" id="ARBA00023015"/>
    </source>
</evidence>
<reference evidence="6 7" key="1">
    <citation type="submission" date="2013-03" db="EMBL/GenBank/DDBJ databases">
        <authorList>
            <person name="Fiebig A."/>
            <person name="Goeker M."/>
            <person name="Klenk H.-P.P."/>
        </authorList>
    </citation>
    <scope>NUCLEOTIDE SEQUENCE [LARGE SCALE GENOMIC DNA]</scope>
    <source>
        <strain evidence="6 7">DSM 17492</strain>
    </source>
</reference>
<gene>
    <name evidence="6" type="ORF">Lokhon_01043</name>
</gene>
<dbReference type="HOGENOM" id="CLU_039613_6_2_5"/>
<organism evidence="6 7">
    <name type="scientific">Limimaricola hongkongensis DSM 17492</name>
    <dbReference type="NCBI Taxonomy" id="1122180"/>
    <lineage>
        <taxon>Bacteria</taxon>
        <taxon>Pseudomonadati</taxon>
        <taxon>Pseudomonadota</taxon>
        <taxon>Alphaproteobacteria</taxon>
        <taxon>Rhodobacterales</taxon>
        <taxon>Paracoccaceae</taxon>
        <taxon>Limimaricola</taxon>
    </lineage>
</organism>
<dbReference type="PATRIC" id="fig|1122180.6.peg.1035"/>
<dbReference type="SUPFAM" id="SSF53850">
    <property type="entry name" value="Periplasmic binding protein-like II"/>
    <property type="match status" value="1"/>
</dbReference>
<dbReference type="PANTHER" id="PTHR30419:SF31">
    <property type="entry name" value="BLR3139 PROTEIN"/>
    <property type="match status" value="1"/>
</dbReference>
<dbReference type="Gene3D" id="1.10.10.10">
    <property type="entry name" value="Winged helix-like DNA-binding domain superfamily/Winged helix DNA-binding domain"/>
    <property type="match status" value="1"/>
</dbReference>
<dbReference type="InterPro" id="IPR050950">
    <property type="entry name" value="HTH-type_LysR_regulators"/>
</dbReference>
<dbReference type="GO" id="GO:0005829">
    <property type="term" value="C:cytosol"/>
    <property type="evidence" value="ECO:0007669"/>
    <property type="project" value="TreeGrafter"/>
</dbReference>
<dbReference type="STRING" id="1122180.Lokhon_01043"/>
<dbReference type="PROSITE" id="PS50931">
    <property type="entry name" value="HTH_LYSR"/>
    <property type="match status" value="1"/>
</dbReference>
<evidence type="ECO:0000259" key="5">
    <source>
        <dbReference type="PROSITE" id="PS50931"/>
    </source>
</evidence>
<evidence type="ECO:0000313" key="7">
    <source>
        <dbReference type="Proteomes" id="UP000025047"/>
    </source>
</evidence>
<name>A0A017HD59_9RHOB</name>
<evidence type="ECO:0000313" key="6">
    <source>
        <dbReference type="EMBL" id="EYD72250.1"/>
    </source>
</evidence>
<dbReference type="PANTHER" id="PTHR30419">
    <property type="entry name" value="HTH-TYPE TRANSCRIPTIONAL REGULATOR YBHD"/>
    <property type="match status" value="1"/>
</dbReference>
<dbReference type="Pfam" id="PF03466">
    <property type="entry name" value="LysR_substrate"/>
    <property type="match status" value="1"/>
</dbReference>
<dbReference type="InterPro" id="IPR000847">
    <property type="entry name" value="LysR_HTH_N"/>
</dbReference>
<keyword evidence="7" id="KW-1185">Reference proteome</keyword>
<comment type="caution">
    <text evidence="6">The sequence shown here is derived from an EMBL/GenBank/DDBJ whole genome shotgun (WGS) entry which is preliminary data.</text>
</comment>
<accession>A0A017HD59</accession>
<dbReference type="EMBL" id="APGJ01000004">
    <property type="protein sequence ID" value="EYD72250.1"/>
    <property type="molecule type" value="Genomic_DNA"/>
</dbReference>
<evidence type="ECO:0000256" key="4">
    <source>
        <dbReference type="ARBA" id="ARBA00023163"/>
    </source>
</evidence>
<dbReference type="InterPro" id="IPR036388">
    <property type="entry name" value="WH-like_DNA-bd_sf"/>
</dbReference>
<dbReference type="Pfam" id="PF00126">
    <property type="entry name" value="HTH_1"/>
    <property type="match status" value="1"/>
</dbReference>
<comment type="similarity">
    <text evidence="1">Belongs to the LysR transcriptional regulatory family.</text>
</comment>
<dbReference type="GO" id="GO:0003700">
    <property type="term" value="F:DNA-binding transcription factor activity"/>
    <property type="evidence" value="ECO:0007669"/>
    <property type="project" value="InterPro"/>
</dbReference>
<protein>
    <submittedName>
        <fullName evidence="6">Hydrogen peroxide-inducible activator</fullName>
    </submittedName>
</protein>
<keyword evidence="3" id="KW-0238">DNA-binding</keyword>
<dbReference type="SUPFAM" id="SSF46785">
    <property type="entry name" value="Winged helix' DNA-binding domain"/>
    <property type="match status" value="1"/>
</dbReference>
<dbReference type="CDD" id="cd05466">
    <property type="entry name" value="PBP2_LTTR_substrate"/>
    <property type="match status" value="1"/>
</dbReference>
<dbReference type="InterPro" id="IPR005119">
    <property type="entry name" value="LysR_subst-bd"/>
</dbReference>